<evidence type="ECO:0000313" key="8">
    <source>
        <dbReference type="Proteomes" id="UP000190857"/>
    </source>
</evidence>
<organism evidence="7 8">
    <name type="scientific">Okibacterium fritillariae</name>
    <dbReference type="NCBI Taxonomy" id="123320"/>
    <lineage>
        <taxon>Bacteria</taxon>
        <taxon>Bacillati</taxon>
        <taxon>Actinomycetota</taxon>
        <taxon>Actinomycetes</taxon>
        <taxon>Micrococcales</taxon>
        <taxon>Microbacteriaceae</taxon>
        <taxon>Okibacterium</taxon>
    </lineage>
</organism>
<evidence type="ECO:0000256" key="2">
    <source>
        <dbReference type="ARBA" id="ARBA00023015"/>
    </source>
</evidence>
<feature type="region of interest" description="Disordered" evidence="5">
    <location>
        <begin position="201"/>
        <end position="272"/>
    </location>
</feature>
<dbReference type="Gene3D" id="3.40.190.10">
    <property type="entry name" value="Periplasmic binding protein-like II"/>
    <property type="match status" value="4"/>
</dbReference>
<dbReference type="PANTHER" id="PTHR30346:SF0">
    <property type="entry name" value="HCA OPERON TRANSCRIPTIONAL ACTIVATOR HCAR"/>
    <property type="match status" value="1"/>
</dbReference>
<evidence type="ECO:0000256" key="4">
    <source>
        <dbReference type="ARBA" id="ARBA00023163"/>
    </source>
</evidence>
<evidence type="ECO:0000256" key="5">
    <source>
        <dbReference type="SAM" id="MobiDB-lite"/>
    </source>
</evidence>
<dbReference type="GO" id="GO:0003700">
    <property type="term" value="F:DNA-binding transcription factor activity"/>
    <property type="evidence" value="ECO:0007669"/>
    <property type="project" value="TreeGrafter"/>
</dbReference>
<proteinExistence type="inferred from homology"/>
<dbReference type="Pfam" id="PF03466">
    <property type="entry name" value="LysR_substrate"/>
    <property type="match status" value="1"/>
</dbReference>
<protein>
    <submittedName>
        <fullName evidence="7">DNA-binding transcriptional regulator, LysR family</fullName>
    </submittedName>
</protein>
<feature type="domain" description="LysR substrate-binding" evidence="6">
    <location>
        <begin position="31"/>
        <end position="200"/>
    </location>
</feature>
<gene>
    <name evidence="7" type="ORF">SAMN06309945_0889</name>
</gene>
<accession>A0A1T5IVE9</accession>
<name>A0A1T5IVE9_9MICO</name>
<dbReference type="CDD" id="cd08414">
    <property type="entry name" value="PBP2_LTTR_aromatics_like"/>
    <property type="match status" value="1"/>
</dbReference>
<dbReference type="OrthoDB" id="3388207at2"/>
<keyword evidence="4" id="KW-0804">Transcription</keyword>
<keyword evidence="3 7" id="KW-0238">DNA-binding</keyword>
<dbReference type="Proteomes" id="UP000190857">
    <property type="component" value="Unassembled WGS sequence"/>
</dbReference>
<comment type="similarity">
    <text evidence="1">Belongs to the LysR transcriptional regulatory family.</text>
</comment>
<feature type="compositionally biased region" description="Basic residues" evidence="5">
    <location>
        <begin position="256"/>
        <end position="272"/>
    </location>
</feature>
<dbReference type="RefSeq" id="WP_079727043.1">
    <property type="nucleotide sequence ID" value="NZ_FUZP01000001.1"/>
</dbReference>
<keyword evidence="8" id="KW-1185">Reference proteome</keyword>
<keyword evidence="2" id="KW-0805">Transcription regulation</keyword>
<reference evidence="7 8" key="1">
    <citation type="submission" date="2017-02" db="EMBL/GenBank/DDBJ databases">
        <authorList>
            <person name="Peterson S.W."/>
        </authorList>
    </citation>
    <scope>NUCLEOTIDE SEQUENCE [LARGE SCALE GENOMIC DNA]</scope>
    <source>
        <strain evidence="7 8">VKM Ac-2059</strain>
    </source>
</reference>
<dbReference type="STRING" id="123320.SAMN06309945_0889"/>
<evidence type="ECO:0000259" key="6">
    <source>
        <dbReference type="Pfam" id="PF03466"/>
    </source>
</evidence>
<dbReference type="PANTHER" id="PTHR30346">
    <property type="entry name" value="TRANSCRIPTIONAL DUAL REGULATOR HCAR-RELATED"/>
    <property type="match status" value="1"/>
</dbReference>
<dbReference type="InterPro" id="IPR005119">
    <property type="entry name" value="LysR_subst-bd"/>
</dbReference>
<feature type="compositionally biased region" description="Basic and acidic residues" evidence="5">
    <location>
        <begin position="204"/>
        <end position="241"/>
    </location>
</feature>
<dbReference type="AlphaFoldDB" id="A0A1T5IVE9"/>
<sequence length="272" mass="29399">MQPQAEGSETPAAGAGIRFRVAYVPGVTPTKWVRVWNERHTNVPLELVRVDEAQQTEIVGQDGGADVVLLRLPIDDPDAFHLISLYEELPFVVLPKEHAFAEAARLSLDDLADETLVADLDYPEDMPEREPGSHYADVVEVVAAGSGYAVLPQSVARLFARKDVAAVPLDGAASTTIALAWPRSRASDEIQTFVGIVRGRTAHSSRDGMSDADREASARKAAGKKESDRKAAEKKAAENNRKRAASKKNAPLGGNRPHKGSPARGRGKGRRR</sequence>
<evidence type="ECO:0000313" key="7">
    <source>
        <dbReference type="EMBL" id="SKC43125.1"/>
    </source>
</evidence>
<dbReference type="SUPFAM" id="SSF53850">
    <property type="entry name" value="Periplasmic binding protein-like II"/>
    <property type="match status" value="1"/>
</dbReference>
<evidence type="ECO:0000256" key="3">
    <source>
        <dbReference type="ARBA" id="ARBA00023125"/>
    </source>
</evidence>
<evidence type="ECO:0000256" key="1">
    <source>
        <dbReference type="ARBA" id="ARBA00009437"/>
    </source>
</evidence>
<dbReference type="EMBL" id="FUZP01000001">
    <property type="protein sequence ID" value="SKC43125.1"/>
    <property type="molecule type" value="Genomic_DNA"/>
</dbReference>
<dbReference type="GO" id="GO:0032993">
    <property type="term" value="C:protein-DNA complex"/>
    <property type="evidence" value="ECO:0007669"/>
    <property type="project" value="TreeGrafter"/>
</dbReference>
<dbReference type="GO" id="GO:0003677">
    <property type="term" value="F:DNA binding"/>
    <property type="evidence" value="ECO:0007669"/>
    <property type="project" value="UniProtKB-KW"/>
</dbReference>